<dbReference type="InterPro" id="IPR003557">
    <property type="entry name" value="Cyt_c_biogenesis_CcmC"/>
</dbReference>
<evidence type="ECO:0000259" key="8">
    <source>
        <dbReference type="Pfam" id="PF01578"/>
    </source>
</evidence>
<feature type="transmembrane region" description="Helical" evidence="7">
    <location>
        <begin position="12"/>
        <end position="31"/>
    </location>
</feature>
<feature type="transmembrane region" description="Helical" evidence="7">
    <location>
        <begin position="51"/>
        <end position="70"/>
    </location>
</feature>
<name>A0A3B0R9I9_9ZZZZ</name>
<evidence type="ECO:0000313" key="9">
    <source>
        <dbReference type="EMBL" id="VAV89914.1"/>
    </source>
</evidence>
<comment type="similarity">
    <text evidence="2">Belongs to the CcmC/CycZ/HelC family.</text>
</comment>
<evidence type="ECO:0000256" key="6">
    <source>
        <dbReference type="ARBA" id="ARBA00023136"/>
    </source>
</evidence>
<keyword evidence="9" id="KW-0456">Lyase</keyword>
<feature type="transmembrane region" description="Helical" evidence="7">
    <location>
        <begin position="186"/>
        <end position="206"/>
    </location>
</feature>
<evidence type="ECO:0000256" key="7">
    <source>
        <dbReference type="SAM" id="Phobius"/>
    </source>
</evidence>
<evidence type="ECO:0000256" key="3">
    <source>
        <dbReference type="ARBA" id="ARBA00022692"/>
    </source>
</evidence>
<dbReference type="AlphaFoldDB" id="A0A3B0R9I9"/>
<dbReference type="PRINTS" id="PR01386">
    <property type="entry name" value="CCMCBIOGNSIS"/>
</dbReference>
<keyword evidence="6 7" id="KW-0472">Membrane</keyword>
<dbReference type="Pfam" id="PF01578">
    <property type="entry name" value="Cytochrom_C_asm"/>
    <property type="match status" value="1"/>
</dbReference>
<keyword evidence="3 7" id="KW-0812">Transmembrane</keyword>
<keyword evidence="5 7" id="KW-1133">Transmembrane helix</keyword>
<protein>
    <submittedName>
        <fullName evidence="9">Cytochrome c-type biogenesis protein CcmC, putative heme lyase for CcmE</fullName>
    </submittedName>
</protein>
<accession>A0A3B0R9I9</accession>
<feature type="transmembrane region" description="Helical" evidence="7">
    <location>
        <begin position="82"/>
        <end position="102"/>
    </location>
</feature>
<proteinExistence type="inferred from homology"/>
<dbReference type="GO" id="GO:0020037">
    <property type="term" value="F:heme binding"/>
    <property type="evidence" value="ECO:0007669"/>
    <property type="project" value="InterPro"/>
</dbReference>
<dbReference type="InterPro" id="IPR002541">
    <property type="entry name" value="Cyt_c_assembly"/>
</dbReference>
<evidence type="ECO:0000256" key="1">
    <source>
        <dbReference type="ARBA" id="ARBA00004141"/>
    </source>
</evidence>
<evidence type="ECO:0000256" key="4">
    <source>
        <dbReference type="ARBA" id="ARBA00022748"/>
    </source>
</evidence>
<keyword evidence="4" id="KW-0201">Cytochrome c-type biogenesis</keyword>
<reference evidence="9" key="1">
    <citation type="submission" date="2018-06" db="EMBL/GenBank/DDBJ databases">
        <authorList>
            <person name="Zhirakovskaya E."/>
        </authorList>
    </citation>
    <scope>NUCLEOTIDE SEQUENCE</scope>
</reference>
<dbReference type="GO" id="GO:0005886">
    <property type="term" value="C:plasma membrane"/>
    <property type="evidence" value="ECO:0007669"/>
    <property type="project" value="TreeGrafter"/>
</dbReference>
<dbReference type="PANTHER" id="PTHR30071:SF1">
    <property type="entry name" value="CYTOCHROME B_B6 PROTEIN-RELATED"/>
    <property type="match status" value="1"/>
</dbReference>
<feature type="transmembrane region" description="Helical" evidence="7">
    <location>
        <begin position="114"/>
        <end position="132"/>
    </location>
</feature>
<gene>
    <name evidence="9" type="ORF">MNBD_ACTINO01-1855</name>
</gene>
<sequence>MTTLEMKKSPVWPWFVMAAAGVVTFAAAMSAPPDAIQGQLSRIMYVHVPSAWLAYLSFGVTMFASAMYLWKRDLSWDRRAHASAEIGVFFTGLAISLGMIWGKSTWGVWWTWDARLTLTAIMFFVYLGYLALRRTTDDLDARAKRAGVMGILAIIQVPLVHFSVIWWQTLHQPPSIIKPDGPDMDIAMVLTLLTAVLSFTIMYTAMMIKRVELARLEDAVLIAEQTNTGPAAGEAVVAPDLSGGV</sequence>
<comment type="subcellular location">
    <subcellularLocation>
        <location evidence="1">Membrane</location>
        <topology evidence="1">Multi-pass membrane protein</topology>
    </subcellularLocation>
</comment>
<evidence type="ECO:0000256" key="5">
    <source>
        <dbReference type="ARBA" id="ARBA00022989"/>
    </source>
</evidence>
<dbReference type="GO" id="GO:0015232">
    <property type="term" value="F:heme transmembrane transporter activity"/>
    <property type="evidence" value="ECO:0007669"/>
    <property type="project" value="InterPro"/>
</dbReference>
<evidence type="ECO:0000256" key="2">
    <source>
        <dbReference type="ARBA" id="ARBA00005840"/>
    </source>
</evidence>
<dbReference type="GO" id="GO:0017004">
    <property type="term" value="P:cytochrome complex assembly"/>
    <property type="evidence" value="ECO:0007669"/>
    <property type="project" value="UniProtKB-KW"/>
</dbReference>
<dbReference type="GO" id="GO:0016829">
    <property type="term" value="F:lyase activity"/>
    <property type="evidence" value="ECO:0007669"/>
    <property type="project" value="UniProtKB-KW"/>
</dbReference>
<dbReference type="PANTHER" id="PTHR30071">
    <property type="entry name" value="HEME EXPORTER PROTEIN C"/>
    <property type="match status" value="1"/>
</dbReference>
<dbReference type="InterPro" id="IPR045062">
    <property type="entry name" value="Cyt_c_biogenesis_CcsA/CcmC"/>
</dbReference>
<dbReference type="EMBL" id="UOEI01000024">
    <property type="protein sequence ID" value="VAV89914.1"/>
    <property type="molecule type" value="Genomic_DNA"/>
</dbReference>
<feature type="transmembrane region" description="Helical" evidence="7">
    <location>
        <begin position="144"/>
        <end position="166"/>
    </location>
</feature>
<organism evidence="9">
    <name type="scientific">hydrothermal vent metagenome</name>
    <dbReference type="NCBI Taxonomy" id="652676"/>
    <lineage>
        <taxon>unclassified sequences</taxon>
        <taxon>metagenomes</taxon>
        <taxon>ecological metagenomes</taxon>
    </lineage>
</organism>
<feature type="domain" description="Cytochrome c assembly protein" evidence="8">
    <location>
        <begin position="16"/>
        <end position="171"/>
    </location>
</feature>